<dbReference type="Pfam" id="PF16461">
    <property type="entry name" value="Phage_TTP_12"/>
    <property type="match status" value="1"/>
</dbReference>
<dbReference type="Gene3D" id="4.10.410.40">
    <property type="match status" value="1"/>
</dbReference>
<comment type="caution">
    <text evidence="2">The sequence shown here is derived from an EMBL/GenBank/DDBJ whole genome shotgun (WGS) entry which is preliminary data.</text>
</comment>
<keyword evidence="3" id="KW-1185">Reference proteome</keyword>
<dbReference type="InterPro" id="IPR032494">
    <property type="entry name" value="Phage_TTP_N"/>
</dbReference>
<dbReference type="AlphaFoldDB" id="A0A0P9FDA5"/>
<protein>
    <recommendedName>
        <fullName evidence="1">Lambda phage tail tube protein N-terminal domain-containing protein</fullName>
    </recommendedName>
</protein>
<gene>
    <name evidence="2" type="ORF">SE17_02310</name>
</gene>
<dbReference type="Proteomes" id="UP000050509">
    <property type="component" value="Unassembled WGS sequence"/>
</dbReference>
<sequence length="145" mass="15232">MPVSAAVNAFGTLLKIGDGGGGEVFTTIAEVQNISGPSLSLEMIDVTNHSSTAGWKERIGGLLDGGEVTFDINFQPTASTHSYSAGLVKDMVNRTKRNFKIVFPDGSSTTWTFSAFVSKFQSKAPVNGQLSASISLMITGQPTLA</sequence>
<reference evidence="2 3" key="1">
    <citation type="submission" date="2015-09" db="EMBL/GenBank/DDBJ databases">
        <title>Draft genome sequence of Kouleothrix aurantiaca JCM 19913.</title>
        <authorList>
            <person name="Hemp J."/>
        </authorList>
    </citation>
    <scope>NUCLEOTIDE SEQUENCE [LARGE SCALE GENOMIC DNA]</scope>
    <source>
        <strain evidence="2 3">COM-B</strain>
    </source>
</reference>
<accession>A0A0P9FDA5</accession>
<dbReference type="EMBL" id="LJCR01000024">
    <property type="protein sequence ID" value="KPV54679.1"/>
    <property type="molecule type" value="Genomic_DNA"/>
</dbReference>
<evidence type="ECO:0000313" key="3">
    <source>
        <dbReference type="Proteomes" id="UP000050509"/>
    </source>
</evidence>
<feature type="domain" description="Lambda phage tail tube protein N-terminal" evidence="1">
    <location>
        <begin position="25"/>
        <end position="145"/>
    </location>
</feature>
<evidence type="ECO:0000259" key="1">
    <source>
        <dbReference type="Pfam" id="PF16461"/>
    </source>
</evidence>
<proteinExistence type="predicted"/>
<evidence type="ECO:0000313" key="2">
    <source>
        <dbReference type="EMBL" id="KPV54679.1"/>
    </source>
</evidence>
<name>A0A0P9FDA5_9CHLR</name>
<organism evidence="2 3">
    <name type="scientific">Kouleothrix aurantiaca</name>
    <dbReference type="NCBI Taxonomy" id="186479"/>
    <lineage>
        <taxon>Bacteria</taxon>
        <taxon>Bacillati</taxon>
        <taxon>Chloroflexota</taxon>
        <taxon>Chloroflexia</taxon>
        <taxon>Chloroflexales</taxon>
        <taxon>Roseiflexineae</taxon>
        <taxon>Roseiflexaceae</taxon>
        <taxon>Kouleothrix</taxon>
    </lineage>
</organism>